<feature type="compositionally biased region" description="Basic and acidic residues" evidence="1">
    <location>
        <begin position="243"/>
        <end position="267"/>
    </location>
</feature>
<evidence type="ECO:0000256" key="1">
    <source>
        <dbReference type="SAM" id="MobiDB-lite"/>
    </source>
</evidence>
<dbReference type="EMBL" id="SNRW01013697">
    <property type="protein sequence ID" value="KAA6372310.1"/>
    <property type="molecule type" value="Genomic_DNA"/>
</dbReference>
<proteinExistence type="predicted"/>
<dbReference type="InterPro" id="IPR016024">
    <property type="entry name" value="ARM-type_fold"/>
</dbReference>
<evidence type="ECO:0000313" key="2">
    <source>
        <dbReference type="EMBL" id="KAA6372310.1"/>
    </source>
</evidence>
<evidence type="ECO:0000313" key="3">
    <source>
        <dbReference type="Proteomes" id="UP000324800"/>
    </source>
</evidence>
<feature type="compositionally biased region" description="Acidic residues" evidence="1">
    <location>
        <begin position="222"/>
        <end position="242"/>
    </location>
</feature>
<reference evidence="2 3" key="1">
    <citation type="submission" date="2019-03" db="EMBL/GenBank/DDBJ databases">
        <title>Single cell metagenomics reveals metabolic interactions within the superorganism composed of flagellate Streblomastix strix and complex community of Bacteroidetes bacteria on its surface.</title>
        <authorList>
            <person name="Treitli S.C."/>
            <person name="Kolisko M."/>
            <person name="Husnik F."/>
            <person name="Keeling P."/>
            <person name="Hampl V."/>
        </authorList>
    </citation>
    <scope>NUCLEOTIDE SEQUENCE [LARGE SCALE GENOMIC DNA]</scope>
    <source>
        <strain evidence="2">ST1C</strain>
    </source>
</reference>
<sequence length="276" mass="32600">MQESQDKDVKKYAIDNINQIIQNGAIELKEGQQHPYHNQLSSDGTITKLIQQFKDYDNTDFKLKIANSFAYLFKALPLPPDIKKEIIELLKPAFIEELAFIAECSDNHDAILNGNYENNLFKYYSDTLEYLQLTYYLIKFGSNANKKRVALAVKDKVERFIIDDYLDEFIQEYSLIQRDLLKSEAEEVLSLIKTVEELIEQEGEFEEINAQKIWNRQKDDGKDDENDNEIDDDYEEDEEEQDNDNKEQYDEEIEKEKDNQMKDKKQEEDDDDNINQ</sequence>
<dbReference type="SUPFAM" id="SSF48371">
    <property type="entry name" value="ARM repeat"/>
    <property type="match status" value="1"/>
</dbReference>
<comment type="caution">
    <text evidence="2">The sequence shown here is derived from an EMBL/GenBank/DDBJ whole genome shotgun (WGS) entry which is preliminary data.</text>
</comment>
<dbReference type="Proteomes" id="UP000324800">
    <property type="component" value="Unassembled WGS sequence"/>
</dbReference>
<dbReference type="AlphaFoldDB" id="A0A5J4UQF7"/>
<gene>
    <name evidence="2" type="ORF">EZS28_032163</name>
</gene>
<organism evidence="2 3">
    <name type="scientific">Streblomastix strix</name>
    <dbReference type="NCBI Taxonomy" id="222440"/>
    <lineage>
        <taxon>Eukaryota</taxon>
        <taxon>Metamonada</taxon>
        <taxon>Preaxostyla</taxon>
        <taxon>Oxymonadida</taxon>
        <taxon>Streblomastigidae</taxon>
        <taxon>Streblomastix</taxon>
    </lineage>
</organism>
<feature type="region of interest" description="Disordered" evidence="1">
    <location>
        <begin position="216"/>
        <end position="276"/>
    </location>
</feature>
<protein>
    <submittedName>
        <fullName evidence="2">Uncharacterized protein</fullName>
    </submittedName>
</protein>
<accession>A0A5J4UQF7</accession>
<name>A0A5J4UQF7_9EUKA</name>